<evidence type="ECO:0000256" key="1">
    <source>
        <dbReference type="ARBA" id="ARBA00004267"/>
    </source>
</evidence>
<dbReference type="Proteomes" id="UP001374579">
    <property type="component" value="Unassembled WGS sequence"/>
</dbReference>
<gene>
    <name evidence="9" type="ORF">V1264_002327</name>
</gene>
<dbReference type="GO" id="GO:0043015">
    <property type="term" value="F:gamma-tubulin binding"/>
    <property type="evidence" value="ECO:0007669"/>
    <property type="project" value="InterPro"/>
</dbReference>
<evidence type="ECO:0000256" key="6">
    <source>
        <dbReference type="RuleBase" id="RU363050"/>
    </source>
</evidence>
<accession>A0AAN9C4U5</accession>
<keyword evidence="10" id="KW-1185">Reference proteome</keyword>
<evidence type="ECO:0000259" key="7">
    <source>
        <dbReference type="Pfam" id="PF04130"/>
    </source>
</evidence>
<dbReference type="PANTHER" id="PTHR19302">
    <property type="entry name" value="GAMMA TUBULIN COMPLEX PROTEIN"/>
    <property type="match status" value="1"/>
</dbReference>
<name>A0AAN9C4U5_9CAEN</name>
<dbReference type="EMBL" id="JBAMIC010000001">
    <property type="protein sequence ID" value="KAK7116694.1"/>
    <property type="molecule type" value="Genomic_DNA"/>
</dbReference>
<dbReference type="InterPro" id="IPR007259">
    <property type="entry name" value="GCP"/>
</dbReference>
<keyword evidence="4 6" id="KW-0493">Microtubule</keyword>
<dbReference type="GO" id="GO:0005874">
    <property type="term" value="C:microtubule"/>
    <property type="evidence" value="ECO:0007669"/>
    <property type="project" value="UniProtKB-KW"/>
</dbReference>
<evidence type="ECO:0000313" key="9">
    <source>
        <dbReference type="EMBL" id="KAK7116694.1"/>
    </source>
</evidence>
<dbReference type="GO" id="GO:0007020">
    <property type="term" value="P:microtubule nucleation"/>
    <property type="evidence" value="ECO:0007669"/>
    <property type="project" value="InterPro"/>
</dbReference>
<comment type="caution">
    <text evidence="9">The sequence shown here is derived from an EMBL/GenBank/DDBJ whole genome shotgun (WGS) entry which is preliminary data.</text>
</comment>
<dbReference type="GO" id="GO:0031122">
    <property type="term" value="P:cytoplasmic microtubule organization"/>
    <property type="evidence" value="ECO:0007669"/>
    <property type="project" value="TreeGrafter"/>
</dbReference>
<evidence type="ECO:0000256" key="3">
    <source>
        <dbReference type="ARBA" id="ARBA00022490"/>
    </source>
</evidence>
<reference evidence="9 10" key="1">
    <citation type="submission" date="2024-02" db="EMBL/GenBank/DDBJ databases">
        <title>Chromosome-scale genome assembly of the rough periwinkle Littorina saxatilis.</title>
        <authorList>
            <person name="De Jode A."/>
            <person name="Faria R."/>
            <person name="Formenti G."/>
            <person name="Sims Y."/>
            <person name="Smith T.P."/>
            <person name="Tracey A."/>
            <person name="Wood J.M.D."/>
            <person name="Zagrodzka Z.B."/>
            <person name="Johannesson K."/>
            <person name="Butlin R.K."/>
            <person name="Leder E.H."/>
        </authorList>
    </citation>
    <scope>NUCLEOTIDE SEQUENCE [LARGE SCALE GENOMIC DNA]</scope>
    <source>
        <strain evidence="9">Snail1</strain>
        <tissue evidence="9">Muscle</tissue>
    </source>
</reference>
<dbReference type="Gene3D" id="1.20.120.1900">
    <property type="entry name" value="Gamma-tubulin complex, C-terminal domain"/>
    <property type="match status" value="1"/>
</dbReference>
<comment type="similarity">
    <text evidence="2 6">Belongs to the TUBGCP family.</text>
</comment>
<dbReference type="Pfam" id="PF17681">
    <property type="entry name" value="GCP_N_terminal"/>
    <property type="match status" value="1"/>
</dbReference>
<feature type="domain" description="Gamma tubulin complex component C-terminal" evidence="7">
    <location>
        <begin position="348"/>
        <end position="662"/>
    </location>
</feature>
<dbReference type="GO" id="GO:0051011">
    <property type="term" value="F:microtubule minus-end binding"/>
    <property type="evidence" value="ECO:0007669"/>
    <property type="project" value="TreeGrafter"/>
</dbReference>
<dbReference type="GO" id="GO:0000278">
    <property type="term" value="P:mitotic cell cycle"/>
    <property type="evidence" value="ECO:0007669"/>
    <property type="project" value="TreeGrafter"/>
</dbReference>
<dbReference type="GO" id="GO:0051225">
    <property type="term" value="P:spindle assembly"/>
    <property type="evidence" value="ECO:0007669"/>
    <property type="project" value="TreeGrafter"/>
</dbReference>
<organism evidence="9 10">
    <name type="scientific">Littorina saxatilis</name>
    <dbReference type="NCBI Taxonomy" id="31220"/>
    <lineage>
        <taxon>Eukaryota</taxon>
        <taxon>Metazoa</taxon>
        <taxon>Spiralia</taxon>
        <taxon>Lophotrochozoa</taxon>
        <taxon>Mollusca</taxon>
        <taxon>Gastropoda</taxon>
        <taxon>Caenogastropoda</taxon>
        <taxon>Littorinimorpha</taxon>
        <taxon>Littorinoidea</taxon>
        <taxon>Littorinidae</taxon>
        <taxon>Littorina</taxon>
    </lineage>
</organism>
<dbReference type="AlphaFoldDB" id="A0AAN9C4U5"/>
<dbReference type="PANTHER" id="PTHR19302:SF27">
    <property type="entry name" value="GAMMA-TUBULIN COMPLEX COMPONENT 4"/>
    <property type="match status" value="1"/>
</dbReference>
<dbReference type="Pfam" id="PF04130">
    <property type="entry name" value="GCP_C_terminal"/>
    <property type="match status" value="1"/>
</dbReference>
<keyword evidence="3 6" id="KW-0963">Cytoplasm</keyword>
<dbReference type="InterPro" id="IPR040457">
    <property type="entry name" value="GCP_C"/>
</dbReference>
<proteinExistence type="inferred from homology"/>
<evidence type="ECO:0000256" key="4">
    <source>
        <dbReference type="ARBA" id="ARBA00022701"/>
    </source>
</evidence>
<dbReference type="InterPro" id="IPR041470">
    <property type="entry name" value="GCP_N"/>
</dbReference>
<dbReference type="GO" id="GO:0000922">
    <property type="term" value="C:spindle pole"/>
    <property type="evidence" value="ECO:0007669"/>
    <property type="project" value="InterPro"/>
</dbReference>
<evidence type="ECO:0000313" key="10">
    <source>
        <dbReference type="Proteomes" id="UP001374579"/>
    </source>
</evidence>
<protein>
    <recommendedName>
        <fullName evidence="6">Gamma-tubulin complex component</fullName>
    </recommendedName>
</protein>
<keyword evidence="5 6" id="KW-0206">Cytoskeleton</keyword>
<sequence length="672" mass="75447">MLHELLLSLTGHCGGVFKDSGNGIQVVSDLPFIHPSEVEVLNELCRLGTLYKSFQHFIQEHGTGVATKRTGSDGKLHGLYIRSFCRGLDQVLTDYRNALLSLEQEILRDPHLPVSHLHYSLRGFQLIFPALSTVLEQIISHRAHGCYLLDVLYKNSVSGLPKVKDAMERILHVCNGVLYKQLCAWMIHGLSHDLHHEFFIQRVSGGSGVGPDASKTSQEDEGELGIMGVTGRQMQAMKNMSLSDNDTQRDAEMFIIQADLLPGYIPMRVASKILFVGESVQMFETNQHTARQHSGQFMKEREAEFTKDIQQLAQQSNFCPSAFEALVDKIRSHVAEHLWVMVVQEADLTGQLRVMKDFFLLGRGELYLAFIDQTRHLLKGPPASSTEHDVNTSFQQAARNVLIENDALLQRFKLTITTAASNPSAPMPKPADRSLESGGVSATVETGWSCLGLTCTVQWPLHIFFTPSVIKKYNRVFRFLLAVRRTQQDLQSTWSLQKEGKLKDMKIKVEGQGDAAIGIWQLRHHMSFLVDNLQYYLQVDVIESQYNALLDTINTTRDFEAIKLAHEHFLAALLAQSFVHMKPVSSCLYEILDLCSSFCRLLTAQLSTSFLVDRDPAQLSAITKNFQLQSHILFQILSSVSSRNASPHLTQLLLRLDFNKYYTTSGGQLGSA</sequence>
<evidence type="ECO:0000256" key="5">
    <source>
        <dbReference type="ARBA" id="ARBA00023212"/>
    </source>
</evidence>
<feature type="domain" description="Gamma tubulin complex component protein N-terminal" evidence="8">
    <location>
        <begin position="2"/>
        <end position="345"/>
    </location>
</feature>
<dbReference type="GO" id="GO:0000930">
    <property type="term" value="C:gamma-tubulin complex"/>
    <property type="evidence" value="ECO:0007669"/>
    <property type="project" value="TreeGrafter"/>
</dbReference>
<dbReference type="GO" id="GO:0051321">
    <property type="term" value="P:meiotic cell cycle"/>
    <property type="evidence" value="ECO:0007669"/>
    <property type="project" value="TreeGrafter"/>
</dbReference>
<comment type="subcellular location">
    <subcellularLocation>
        <location evidence="1 6">Cytoplasm</location>
        <location evidence="1 6">Cytoskeleton</location>
        <location evidence="1 6">Microtubule organizing center</location>
    </subcellularLocation>
</comment>
<dbReference type="InterPro" id="IPR042241">
    <property type="entry name" value="GCP_C_sf"/>
</dbReference>
<evidence type="ECO:0000256" key="2">
    <source>
        <dbReference type="ARBA" id="ARBA00010337"/>
    </source>
</evidence>
<evidence type="ECO:0000259" key="8">
    <source>
        <dbReference type="Pfam" id="PF17681"/>
    </source>
</evidence>